<dbReference type="InterPro" id="IPR002810">
    <property type="entry name" value="NfeD-like_C"/>
</dbReference>
<dbReference type="EMBL" id="CP022129">
    <property type="protein sequence ID" value="ASF47874.1"/>
    <property type="molecule type" value="Genomic_DNA"/>
</dbReference>
<dbReference type="InterPro" id="IPR052165">
    <property type="entry name" value="Membrane_assoc_protease"/>
</dbReference>
<dbReference type="InterPro" id="IPR012340">
    <property type="entry name" value="NA-bd_OB-fold"/>
</dbReference>
<evidence type="ECO:0000256" key="5">
    <source>
        <dbReference type="SAM" id="Phobius"/>
    </source>
</evidence>
<dbReference type="Pfam" id="PF01957">
    <property type="entry name" value="NfeD"/>
    <property type="match status" value="1"/>
</dbReference>
<evidence type="ECO:0000256" key="2">
    <source>
        <dbReference type="ARBA" id="ARBA00022692"/>
    </source>
</evidence>
<feature type="transmembrane region" description="Helical" evidence="5">
    <location>
        <begin position="54"/>
        <end position="73"/>
    </location>
</feature>
<dbReference type="Gene3D" id="2.40.50.140">
    <property type="entry name" value="Nucleic acid-binding proteins"/>
    <property type="match status" value="1"/>
</dbReference>
<dbReference type="GO" id="GO:0005886">
    <property type="term" value="C:plasma membrane"/>
    <property type="evidence" value="ECO:0007669"/>
    <property type="project" value="TreeGrafter"/>
</dbReference>
<feature type="transmembrane region" description="Helical" evidence="5">
    <location>
        <begin position="6"/>
        <end position="25"/>
    </location>
</feature>
<keyword evidence="2 5" id="KW-0812">Transmembrane</keyword>
<dbReference type="RefSeq" id="WP_088620744.1">
    <property type="nucleotide sequence ID" value="NZ_CP022129.1"/>
</dbReference>
<evidence type="ECO:0000256" key="4">
    <source>
        <dbReference type="ARBA" id="ARBA00023136"/>
    </source>
</evidence>
<accession>A0A1Z4C2Y6</accession>
<evidence type="ECO:0000259" key="6">
    <source>
        <dbReference type="Pfam" id="PF01957"/>
    </source>
</evidence>
<organism evidence="7 8">
    <name type="scientific">Methylovulum psychrotolerans</name>
    <dbReference type="NCBI Taxonomy" id="1704499"/>
    <lineage>
        <taxon>Bacteria</taxon>
        <taxon>Pseudomonadati</taxon>
        <taxon>Pseudomonadota</taxon>
        <taxon>Gammaproteobacteria</taxon>
        <taxon>Methylococcales</taxon>
        <taxon>Methylococcaceae</taxon>
        <taxon>Methylovulum</taxon>
    </lineage>
</organism>
<sequence>MAALGFLFWYWWVLAIVFLIAEMLVSGFFFLWLAAAAFLNGLIFWLLPAVTLDIQVLVFSLSAIVALVVWKSYAKKMPIHSDQPLLNQRGAQYIGRVFSLYEAIENGQGKIRADDSIWKVYGEDCPMGTKVKVVAVNGTVFEVQAVTSAAANLPSQDNV</sequence>
<dbReference type="AlphaFoldDB" id="A0A1Z4C2Y6"/>
<dbReference type="PANTHER" id="PTHR33507">
    <property type="entry name" value="INNER MEMBRANE PROTEIN YBBJ"/>
    <property type="match status" value="1"/>
</dbReference>
<dbReference type="PANTHER" id="PTHR33507:SF3">
    <property type="entry name" value="INNER MEMBRANE PROTEIN YBBJ"/>
    <property type="match status" value="1"/>
</dbReference>
<evidence type="ECO:0000313" key="7">
    <source>
        <dbReference type="EMBL" id="ASF47874.1"/>
    </source>
</evidence>
<proteinExistence type="predicted"/>
<gene>
    <name evidence="7" type="ORF">CEK71_18375</name>
</gene>
<feature type="transmembrane region" description="Helical" evidence="5">
    <location>
        <begin position="30"/>
        <end position="48"/>
    </location>
</feature>
<dbReference type="Proteomes" id="UP000197019">
    <property type="component" value="Chromosome"/>
</dbReference>
<comment type="subcellular location">
    <subcellularLocation>
        <location evidence="1">Membrane</location>
        <topology evidence="1">Multi-pass membrane protein</topology>
    </subcellularLocation>
</comment>
<evidence type="ECO:0000313" key="8">
    <source>
        <dbReference type="Proteomes" id="UP000197019"/>
    </source>
</evidence>
<feature type="domain" description="NfeD-like C-terminal" evidence="6">
    <location>
        <begin position="91"/>
        <end position="143"/>
    </location>
</feature>
<dbReference type="KEGG" id="mpsy:CEK71_18375"/>
<protein>
    <recommendedName>
        <fullName evidence="6">NfeD-like C-terminal domain-containing protein</fullName>
    </recommendedName>
</protein>
<evidence type="ECO:0000256" key="3">
    <source>
        <dbReference type="ARBA" id="ARBA00022989"/>
    </source>
</evidence>
<keyword evidence="4 5" id="KW-0472">Membrane</keyword>
<name>A0A1Z4C2Y6_9GAMM</name>
<evidence type="ECO:0000256" key="1">
    <source>
        <dbReference type="ARBA" id="ARBA00004141"/>
    </source>
</evidence>
<keyword evidence="3 5" id="KW-1133">Transmembrane helix</keyword>
<dbReference type="OrthoDB" id="9810336at2"/>
<keyword evidence="8" id="KW-1185">Reference proteome</keyword>
<reference evidence="7 8" key="1">
    <citation type="submission" date="2017-06" db="EMBL/GenBank/DDBJ databases">
        <title>Genome Sequencing of the methanotroph Methylovulum psychrotolerants str. HV10-M2 isolated from a high-altitude environment.</title>
        <authorList>
            <person name="Mateos-Rivera A."/>
        </authorList>
    </citation>
    <scope>NUCLEOTIDE SEQUENCE [LARGE SCALE GENOMIC DNA]</scope>
    <source>
        <strain evidence="7 8">HV10_M2</strain>
    </source>
</reference>